<dbReference type="PANTHER" id="PTHR11012:SF30">
    <property type="entry name" value="PROTEIN KINASE-LIKE DOMAIN-CONTAINING"/>
    <property type="match status" value="1"/>
</dbReference>
<organism evidence="2">
    <name type="scientific">Photinus pyralis</name>
    <name type="common">Common eastern firefly</name>
    <name type="synonym">Lampyris pyralis</name>
    <dbReference type="NCBI Taxonomy" id="7054"/>
    <lineage>
        <taxon>Eukaryota</taxon>
        <taxon>Metazoa</taxon>
        <taxon>Ecdysozoa</taxon>
        <taxon>Arthropoda</taxon>
        <taxon>Hexapoda</taxon>
        <taxon>Insecta</taxon>
        <taxon>Pterygota</taxon>
        <taxon>Neoptera</taxon>
        <taxon>Endopterygota</taxon>
        <taxon>Coleoptera</taxon>
        <taxon>Polyphaga</taxon>
        <taxon>Elateriformia</taxon>
        <taxon>Elateroidea</taxon>
        <taxon>Lampyridae</taxon>
        <taxon>Lampyrinae</taxon>
        <taxon>Photinus</taxon>
    </lineage>
</organism>
<reference evidence="3" key="3">
    <citation type="submission" date="2019-08" db="EMBL/GenBank/DDBJ databases">
        <authorList>
            <consortium name="Photinus pyralis genome working group"/>
            <person name="Fallon T.R."/>
            <person name="Sander Lower S.E."/>
            <person name="Weng J.-K."/>
        </authorList>
    </citation>
    <scope>NUCLEOTIDE SEQUENCE</scope>
    <source>
        <strain evidence="3">1611_PpyrPB1</strain>
        <tissue evidence="3">Whole body</tissue>
    </source>
</reference>
<evidence type="ECO:0000313" key="2">
    <source>
        <dbReference type="EMBL" id="JAV51542.1"/>
    </source>
</evidence>
<dbReference type="InterPro" id="IPR015897">
    <property type="entry name" value="CHK_kinase-like"/>
</dbReference>
<dbReference type="PANTHER" id="PTHR11012">
    <property type="entry name" value="PROTEIN KINASE-LIKE DOMAIN-CONTAINING"/>
    <property type="match status" value="1"/>
</dbReference>
<dbReference type="EMBL" id="VVIM01000008">
    <property type="protein sequence ID" value="KAB0794515.1"/>
    <property type="molecule type" value="Genomic_DNA"/>
</dbReference>
<dbReference type="OrthoDB" id="190089at2759"/>
<dbReference type="SUPFAM" id="SSF56112">
    <property type="entry name" value="Protein kinase-like (PK-like)"/>
    <property type="match status" value="1"/>
</dbReference>
<reference evidence="3 4" key="2">
    <citation type="journal article" date="2018" name="Elife">
        <title>Firefly genomes illuminate parallel origins of bioluminescence in beetles.</title>
        <authorList>
            <person name="Fallon T.R."/>
            <person name="Lower S.E."/>
            <person name="Chang C.H."/>
            <person name="Bessho-Uehara M."/>
            <person name="Martin G.J."/>
            <person name="Bewick A.J."/>
            <person name="Behringer M."/>
            <person name="Debat H.J."/>
            <person name="Wong I."/>
            <person name="Day J.C."/>
            <person name="Suvorov A."/>
            <person name="Silva C.J."/>
            <person name="Stanger-Hall K.F."/>
            <person name="Hall D.W."/>
            <person name="Schmitz R.J."/>
            <person name="Nelson D.R."/>
            <person name="Lewis S.M."/>
            <person name="Shigenobu S."/>
            <person name="Bybee S.M."/>
            <person name="Larracuente A.M."/>
            <person name="Oba Y."/>
            <person name="Weng J.K."/>
        </authorList>
    </citation>
    <scope>NUCLEOTIDE SEQUENCE [LARGE SCALE GENOMIC DNA]</scope>
    <source>
        <strain evidence="3">1611_PpyrPB1</strain>
        <tissue evidence="3">Whole body</tissue>
    </source>
</reference>
<evidence type="ECO:0000313" key="4">
    <source>
        <dbReference type="Proteomes" id="UP000327044"/>
    </source>
</evidence>
<dbReference type="InterPro" id="IPR011009">
    <property type="entry name" value="Kinase-like_dom_sf"/>
</dbReference>
<sequence length="409" mass="47326">METKQEYLTDAQMEALDKFLNSIGILNYELKFSPAVEDGENFGGVILKVDVLEVKNADLPVNHFIIKCSPHSDIIHAAVPFVNVYNIEIYLYSTVFSEFLQIQREKKVAQVCKPCPKFYTSLTKHREEMLVLEDLKLKGYEHHNRYLPLNYDHVLIMLKQYAKIHALSYAVRDQKPQLFQEFQKNMRNHFFEDLTFGAIQTYVQHRLTHALKALNRDQDGPYYDKFVYLAENWNSVLKSLMSKSQHPVVCHIDCGISNALFKYQHTKIPTEVILLDWQHSRVDSPAVDLVAFILSSADASTLEKFDELVVEYYKSLSSFLRELGSDPNEVLPFEVLQSELKTYGIVGLLMTVLLLHVYAAGNQKLPNLVTDESYSSGFVFTYNLDDRTHYDSRMRAAVSKFHRMGYNFM</sequence>
<protein>
    <recommendedName>
        <fullName evidence="1">CHK kinase-like domain-containing protein</fullName>
    </recommendedName>
</protein>
<gene>
    <name evidence="3" type="ORF">PPYR_11354</name>
</gene>
<dbReference type="Proteomes" id="UP000327044">
    <property type="component" value="Unassembled WGS sequence"/>
</dbReference>
<evidence type="ECO:0000313" key="3">
    <source>
        <dbReference type="EMBL" id="KAB0794515.1"/>
    </source>
</evidence>
<dbReference type="AlphaFoldDB" id="A0A1Y1JQW2"/>
<keyword evidence="4" id="KW-1185">Reference proteome</keyword>
<name>A0A1Y1JQW2_PHOPY</name>
<dbReference type="InterPro" id="IPR004119">
    <property type="entry name" value="EcKL"/>
</dbReference>
<dbReference type="Pfam" id="PF02958">
    <property type="entry name" value="EcKL"/>
    <property type="match status" value="1"/>
</dbReference>
<evidence type="ECO:0000259" key="1">
    <source>
        <dbReference type="SMART" id="SM00587"/>
    </source>
</evidence>
<proteinExistence type="predicted"/>
<reference evidence="2" key="1">
    <citation type="journal article" date="2016" name="Sci. Rep.">
        <title>Molecular characterization of firefly nuptial gifts: a multi-omics approach sheds light on postcopulatory sexual selection.</title>
        <authorList>
            <person name="Al-Wathiqui N."/>
            <person name="Fallon T.R."/>
            <person name="South A."/>
            <person name="Weng J.K."/>
            <person name="Lewis S.M."/>
        </authorList>
    </citation>
    <scope>NUCLEOTIDE SEQUENCE</scope>
</reference>
<accession>A0A1Y1JQW2</accession>
<dbReference type="InParanoid" id="A0A1Y1JQW2"/>
<feature type="domain" description="CHK kinase-like" evidence="1">
    <location>
        <begin position="130"/>
        <end position="322"/>
    </location>
</feature>
<dbReference type="EMBL" id="GEZM01103129">
    <property type="protein sequence ID" value="JAV51542.1"/>
    <property type="molecule type" value="Transcribed_RNA"/>
</dbReference>
<dbReference type="SMART" id="SM00587">
    <property type="entry name" value="CHK"/>
    <property type="match status" value="1"/>
</dbReference>
<dbReference type="Gene3D" id="3.90.1200.10">
    <property type="match status" value="1"/>
</dbReference>